<keyword evidence="1" id="KW-0732">Signal</keyword>
<feature type="signal peptide" evidence="1">
    <location>
        <begin position="1"/>
        <end position="22"/>
    </location>
</feature>
<dbReference type="Proteomes" id="UP000697995">
    <property type="component" value="Unassembled WGS sequence"/>
</dbReference>
<organism evidence="2 3">
    <name type="scientific">Paracraurococcus ruber</name>
    <dbReference type="NCBI Taxonomy" id="77675"/>
    <lineage>
        <taxon>Bacteria</taxon>
        <taxon>Pseudomonadati</taxon>
        <taxon>Pseudomonadota</taxon>
        <taxon>Alphaproteobacteria</taxon>
        <taxon>Acetobacterales</taxon>
        <taxon>Roseomonadaceae</taxon>
        <taxon>Paracraurococcus</taxon>
    </lineage>
</organism>
<accession>A0ABS1CT59</accession>
<dbReference type="SUPFAM" id="SSF53300">
    <property type="entry name" value="vWA-like"/>
    <property type="match status" value="1"/>
</dbReference>
<dbReference type="Gene3D" id="3.40.50.410">
    <property type="entry name" value="von Willebrand factor, type A domain"/>
    <property type="match status" value="1"/>
</dbReference>
<dbReference type="Pfam" id="PF06707">
    <property type="entry name" value="DUF1194"/>
    <property type="match status" value="1"/>
</dbReference>
<reference evidence="2 3" key="1">
    <citation type="journal article" date="2020" name="Microorganisms">
        <title>Osmotic Adaptation and Compatible Solute Biosynthesis of Phototrophic Bacteria as Revealed from Genome Analyses.</title>
        <authorList>
            <person name="Imhoff J.F."/>
            <person name="Rahn T."/>
            <person name="Kunzel S."/>
            <person name="Keller A."/>
            <person name="Neulinger S.C."/>
        </authorList>
    </citation>
    <scope>NUCLEOTIDE SEQUENCE [LARGE SCALE GENOMIC DNA]</scope>
    <source>
        <strain evidence="2 3">DSM 15382</strain>
    </source>
</reference>
<comment type="caution">
    <text evidence="2">The sequence shown here is derived from an EMBL/GenBank/DDBJ whole genome shotgun (WGS) entry which is preliminary data.</text>
</comment>
<gene>
    <name evidence="2" type="ORF">CKO45_04260</name>
</gene>
<evidence type="ECO:0000313" key="3">
    <source>
        <dbReference type="Proteomes" id="UP000697995"/>
    </source>
</evidence>
<evidence type="ECO:0000256" key="1">
    <source>
        <dbReference type="SAM" id="SignalP"/>
    </source>
</evidence>
<feature type="chain" id="PRO_5047407147" description="DUF1194 domain-containing protein" evidence="1">
    <location>
        <begin position="23"/>
        <end position="251"/>
    </location>
</feature>
<evidence type="ECO:0008006" key="4">
    <source>
        <dbReference type="Google" id="ProtNLM"/>
    </source>
</evidence>
<keyword evidence="3" id="KW-1185">Reference proteome</keyword>
<proteinExistence type="predicted"/>
<sequence>MHRRSLLAAGAAVLGTAPPALAPRRSAAQPAGEPVDVLLVLAVDVSRSIDDDEARLQREGYRSAVSDPQVVEAIRGGMIGAIGLAYVEWAGAEYQRLVLPWTRIGNAPDAHAWSEKLAEAPRASLSWTSISGGLDFSRTVLAQAPFEATRRVVDVSGDGVNNSGGPVELARDRLVAEGVTINGLPIVNDRPTFGRMPPIPLDDYYRDSVIGGTGAFVIVAEDFQSFGQAVKRKLIREIASIPATAEAQAQG</sequence>
<evidence type="ECO:0000313" key="2">
    <source>
        <dbReference type="EMBL" id="MBK1657442.1"/>
    </source>
</evidence>
<dbReference type="EMBL" id="NRSG01000018">
    <property type="protein sequence ID" value="MBK1657442.1"/>
    <property type="molecule type" value="Genomic_DNA"/>
</dbReference>
<dbReference type="InterPro" id="IPR010607">
    <property type="entry name" value="DUF1194"/>
</dbReference>
<name>A0ABS1CT59_9PROT</name>
<protein>
    <recommendedName>
        <fullName evidence="4">DUF1194 domain-containing protein</fullName>
    </recommendedName>
</protein>
<dbReference type="InterPro" id="IPR036465">
    <property type="entry name" value="vWFA_dom_sf"/>
</dbReference>